<dbReference type="InterPro" id="IPR002347">
    <property type="entry name" value="SDR_fam"/>
</dbReference>
<reference evidence="5 6" key="1">
    <citation type="submission" date="2019-01" db="EMBL/GenBank/DDBJ databases">
        <authorList>
            <person name="Sayadi A."/>
        </authorList>
    </citation>
    <scope>NUCLEOTIDE SEQUENCE [LARGE SCALE GENOMIC DNA]</scope>
</reference>
<dbReference type="GO" id="GO:0050038">
    <property type="term" value="F:L-xylulose reductase (NADPH) activity"/>
    <property type="evidence" value="ECO:0007669"/>
    <property type="project" value="TreeGrafter"/>
</dbReference>
<dbReference type="InterPro" id="IPR020904">
    <property type="entry name" value="Sc_DH/Rdtase_CS"/>
</dbReference>
<evidence type="ECO:0000313" key="5">
    <source>
        <dbReference type="EMBL" id="VEN36577.1"/>
    </source>
</evidence>
<proteinExistence type="inferred from homology"/>
<dbReference type="GO" id="GO:0004090">
    <property type="term" value="F:carbonyl reductase (NADPH) activity"/>
    <property type="evidence" value="ECO:0007669"/>
    <property type="project" value="TreeGrafter"/>
</dbReference>
<evidence type="ECO:0000313" key="6">
    <source>
        <dbReference type="Proteomes" id="UP000410492"/>
    </source>
</evidence>
<evidence type="ECO:0000256" key="4">
    <source>
        <dbReference type="ARBA" id="ARBA00023002"/>
    </source>
</evidence>
<protein>
    <recommendedName>
        <fullName evidence="7">L-xylulose reductase</fullName>
    </recommendedName>
</protein>
<keyword evidence="4" id="KW-0560">Oxidoreductase</keyword>
<dbReference type="GO" id="GO:0006006">
    <property type="term" value="P:glucose metabolic process"/>
    <property type="evidence" value="ECO:0007669"/>
    <property type="project" value="TreeGrafter"/>
</dbReference>
<dbReference type="FunFam" id="3.40.50.720:FF:000214">
    <property type="entry name" value="L-xylulose reductase"/>
    <property type="match status" value="1"/>
</dbReference>
<dbReference type="OrthoDB" id="448051at2759"/>
<accession>A0A653BLW0</accession>
<dbReference type="InterPro" id="IPR036291">
    <property type="entry name" value="NAD(P)-bd_dom_sf"/>
</dbReference>
<dbReference type="Pfam" id="PF13561">
    <property type="entry name" value="adh_short_C2"/>
    <property type="match status" value="1"/>
</dbReference>
<dbReference type="GO" id="GO:0005997">
    <property type="term" value="P:xylulose metabolic process"/>
    <property type="evidence" value="ECO:0007669"/>
    <property type="project" value="TreeGrafter"/>
</dbReference>
<dbReference type="EMBL" id="CAACVG010002534">
    <property type="protein sequence ID" value="VEN36577.1"/>
    <property type="molecule type" value="Genomic_DNA"/>
</dbReference>
<name>A0A653BLW0_CALMS</name>
<organism evidence="5 6">
    <name type="scientific">Callosobruchus maculatus</name>
    <name type="common">Southern cowpea weevil</name>
    <name type="synonym">Pulse bruchid</name>
    <dbReference type="NCBI Taxonomy" id="64391"/>
    <lineage>
        <taxon>Eukaryota</taxon>
        <taxon>Metazoa</taxon>
        <taxon>Ecdysozoa</taxon>
        <taxon>Arthropoda</taxon>
        <taxon>Hexapoda</taxon>
        <taxon>Insecta</taxon>
        <taxon>Pterygota</taxon>
        <taxon>Neoptera</taxon>
        <taxon>Endopterygota</taxon>
        <taxon>Coleoptera</taxon>
        <taxon>Polyphaga</taxon>
        <taxon>Cucujiformia</taxon>
        <taxon>Chrysomeloidea</taxon>
        <taxon>Chrysomelidae</taxon>
        <taxon>Bruchinae</taxon>
        <taxon>Bruchini</taxon>
        <taxon>Callosobruchus</taxon>
    </lineage>
</organism>
<comment type="subunit">
    <text evidence="2">Homotetramer.</text>
</comment>
<dbReference type="PROSITE" id="PS00061">
    <property type="entry name" value="ADH_SHORT"/>
    <property type="match status" value="1"/>
</dbReference>
<dbReference type="Proteomes" id="UP000410492">
    <property type="component" value="Unassembled WGS sequence"/>
</dbReference>
<evidence type="ECO:0000256" key="2">
    <source>
        <dbReference type="ARBA" id="ARBA00011881"/>
    </source>
</evidence>
<dbReference type="PANTHER" id="PTHR44252:SF3">
    <property type="entry name" value="D-ERYTHRULOSE REDUCTASE-RELATED"/>
    <property type="match status" value="1"/>
</dbReference>
<dbReference type="InterPro" id="IPR051737">
    <property type="entry name" value="L-xylulose/Carbonyl_redctase"/>
</dbReference>
<keyword evidence="3" id="KW-0521">NADP</keyword>
<evidence type="ECO:0000256" key="1">
    <source>
        <dbReference type="ARBA" id="ARBA00006484"/>
    </source>
</evidence>
<dbReference type="PRINTS" id="PR00080">
    <property type="entry name" value="SDRFAMILY"/>
</dbReference>
<gene>
    <name evidence="5" type="ORF">CALMAC_LOCUS2146</name>
</gene>
<dbReference type="AlphaFoldDB" id="A0A653BLW0"/>
<comment type="similarity">
    <text evidence="1">Belongs to the short-chain dehydrogenases/reductases (SDR) family.</text>
</comment>
<dbReference type="PRINTS" id="PR00081">
    <property type="entry name" value="GDHRDH"/>
</dbReference>
<keyword evidence="6" id="KW-1185">Reference proteome</keyword>
<sequence length="246" mass="26335">MEISFSGKRALVTGAGSGIGKGIARKLVECGASVIALDVSQTSLDTLKSELPAIETVTVNLCDWRSTKDVVRSICPVDLLVMVNNAGVGITGPLEEVTEEKFDKIFNVNVKAVVNVTQTVIEDLLRRNSPGSIVNISSQASKAALSNHSLYCATKSAIDGFTRVIALDYGKKNIRINCVNPTVVMTDLGRQIWSDPAVKLPMLDKIPLKRFAEIDDVVDAVLFLLSDHAKMITGSCLPVDGGFLAC</sequence>
<evidence type="ECO:0000256" key="3">
    <source>
        <dbReference type="ARBA" id="ARBA00022857"/>
    </source>
</evidence>
<dbReference type="Gene3D" id="3.40.50.720">
    <property type="entry name" value="NAD(P)-binding Rossmann-like Domain"/>
    <property type="match status" value="1"/>
</dbReference>
<dbReference type="SUPFAM" id="SSF51735">
    <property type="entry name" value="NAD(P)-binding Rossmann-fold domains"/>
    <property type="match status" value="1"/>
</dbReference>
<evidence type="ECO:0008006" key="7">
    <source>
        <dbReference type="Google" id="ProtNLM"/>
    </source>
</evidence>
<dbReference type="PANTHER" id="PTHR44252">
    <property type="entry name" value="D-ERYTHRULOSE REDUCTASE"/>
    <property type="match status" value="1"/>
</dbReference>